<dbReference type="PANTHER" id="PTHR37809">
    <property type="entry name" value="RIBOSOMAL PROTEIN S12 METHYLTHIOTRANSFERASE ACCESSORY FACTOR YCAO"/>
    <property type="match status" value="1"/>
</dbReference>
<dbReference type="Proteomes" id="UP000001417">
    <property type="component" value="Chromosome"/>
</dbReference>
<accession>Q812K0</accession>
<dbReference type="Pfam" id="PF02624">
    <property type="entry name" value="YcaO"/>
    <property type="match status" value="1"/>
</dbReference>
<dbReference type="OrthoDB" id="2379922at2"/>
<dbReference type="PROSITE" id="PS51664">
    <property type="entry name" value="YCAO"/>
    <property type="match status" value="1"/>
</dbReference>
<organism evidence="2 3">
    <name type="scientific">Bacillus cereus (strain ATCC 14579 / DSM 31 / CCUG 7414 / JCM 2152 / NBRC 15305 / NCIMB 9373 / NCTC 2599 / NRRL B-3711)</name>
    <dbReference type="NCBI Taxonomy" id="226900"/>
    <lineage>
        <taxon>Bacteria</taxon>
        <taxon>Bacillati</taxon>
        <taxon>Bacillota</taxon>
        <taxon>Bacilli</taxon>
        <taxon>Bacillales</taxon>
        <taxon>Bacillaceae</taxon>
        <taxon>Bacillus</taxon>
        <taxon>Bacillus cereus group</taxon>
    </lineage>
</organism>
<keyword evidence="3" id="KW-1185">Reference proteome</keyword>
<dbReference type="PATRIC" id="fig|226900.8.peg.5279"/>
<evidence type="ECO:0000259" key="1">
    <source>
        <dbReference type="PROSITE" id="PS51664"/>
    </source>
</evidence>
<dbReference type="GeneID" id="99621397"/>
<dbReference type="KEGG" id="bce:BC5122"/>
<feature type="domain" description="YcaO" evidence="1">
    <location>
        <begin position="54"/>
        <end position="417"/>
    </location>
</feature>
<dbReference type="Gene3D" id="3.30.1330.230">
    <property type="match status" value="1"/>
</dbReference>
<dbReference type="SMR" id="Q812K0"/>
<dbReference type="EMBL" id="AE016877">
    <property type="protein sequence ID" value="AAP11991.1"/>
    <property type="molecule type" value="Genomic_DNA"/>
</dbReference>
<name>Q812K0_BACCR</name>
<dbReference type="PANTHER" id="PTHR37809:SF1">
    <property type="entry name" value="RIBOSOMAL PROTEIN S12 METHYLTHIOTRANSFERASE ACCESSORY FACTOR YCAO"/>
    <property type="match status" value="1"/>
</dbReference>
<dbReference type="InterPro" id="IPR003776">
    <property type="entry name" value="YcaO-like_dom"/>
</dbReference>
<dbReference type="GO" id="GO:0047693">
    <property type="term" value="F:ATP diphosphatase activity"/>
    <property type="evidence" value="ECO:0000318"/>
    <property type="project" value="GO_Central"/>
</dbReference>
<dbReference type="GO" id="GO:0005829">
    <property type="term" value="C:cytosol"/>
    <property type="evidence" value="ECO:0000318"/>
    <property type="project" value="GO_Central"/>
</dbReference>
<sequence length="417" mass="47329">MEKYNNCVIGSRSVFPPRGLQETNIGIVHISDINHYYTLNLSRKIENHLSKLTGAGTGDSVEDSMFLATMEAYERLANSIPVSQQVIASQEELGDLAVPLSDFPKMNQSETSSNGIEKKYLRWSESYNLTDQSRCYIPQVYINLYTHFNYNGEGLTHPISTGCAIHQDYTRAVINGIYEVIERDGIALFWLLKRPLKKLDKQEFIDDLEIFSSPFLGKTTLYDASTINGVYTFCLRAETHFSESIRNVVMFSSNTCPKEAISKLKKELISVIYSLANGIEKQSNLLKQDPMSFYHVDEGALYMAHPSKAYAFEFLNNSSKGSIPTNEIQFSSYGEELRYLIKKLEGLGHKVYVTNLSNRECEENQLKAVKVTIPSLQPISFVHSARFHDSKRVKTFAKEIYGYFSEDLINPLPLPFS</sequence>
<dbReference type="RefSeq" id="WP_000417516.1">
    <property type="nucleotide sequence ID" value="NC_004722.1"/>
</dbReference>
<dbReference type="HOGENOM" id="CLU_020793_2_1_9"/>
<dbReference type="AlphaFoldDB" id="Q812K0"/>
<evidence type="ECO:0000313" key="2">
    <source>
        <dbReference type="EMBL" id="AAP11991.1"/>
    </source>
</evidence>
<evidence type="ECO:0000313" key="3">
    <source>
        <dbReference type="Proteomes" id="UP000001417"/>
    </source>
</evidence>
<gene>
    <name evidence="2" type="ordered locus">BC_5122</name>
</gene>
<reference evidence="2 3" key="1">
    <citation type="journal article" date="2003" name="Nature">
        <title>Genome sequence of Bacillus cereus and comparative analysis with Bacillus anthracis.</title>
        <authorList>
            <person name="Ivanova N."/>
            <person name="Sorokin A."/>
            <person name="Anderson I."/>
            <person name="Galleron N."/>
            <person name="Candelon B."/>
            <person name="Kapatral V."/>
            <person name="Bhattacharyya A."/>
            <person name="Reznik G."/>
            <person name="Mikhailova N."/>
            <person name="Lapidus A."/>
            <person name="Chu L."/>
            <person name="Mazur M."/>
            <person name="Goltsman E."/>
            <person name="Larsen N."/>
            <person name="D'Souza M."/>
            <person name="Walunas T."/>
            <person name="Grechkin Y."/>
            <person name="Pusch G."/>
            <person name="Haselkorn R."/>
            <person name="Fonstein M."/>
            <person name="Ehrlich S.D."/>
            <person name="Overbeek R."/>
            <person name="Kyrpides N."/>
        </authorList>
    </citation>
    <scope>NUCLEOTIDE SEQUENCE [LARGE SCALE GENOMIC DNA]</scope>
    <source>
        <strain evidence="3">ATCC 14579 / DSM 31 / CCUG 7414 / JCM 2152 / NBRC 15305 / NCIMB 9373 / NCTC 2599 / NRRL B-3711</strain>
    </source>
</reference>
<proteinExistence type="predicted"/>
<protein>
    <submittedName>
        <fullName evidence="2">Hypothetical Cytosolic Protein</fullName>
    </submittedName>
</protein>